<dbReference type="InterPro" id="IPR005645">
    <property type="entry name" value="FSH-like_dom"/>
</dbReference>
<dbReference type="GO" id="GO:0016491">
    <property type="term" value="F:oxidoreductase activity"/>
    <property type="evidence" value="ECO:0007669"/>
    <property type="project" value="InterPro"/>
</dbReference>
<dbReference type="GO" id="GO:0005739">
    <property type="term" value="C:mitochondrion"/>
    <property type="evidence" value="ECO:0007669"/>
    <property type="project" value="TreeGrafter"/>
</dbReference>
<dbReference type="EMBL" id="KL661943">
    <property type="protein sequence ID" value="KFA60028.1"/>
    <property type="molecule type" value="Genomic_DNA"/>
</dbReference>
<gene>
    <name evidence="2" type="ORF">S40285_08905</name>
</gene>
<accession>A0A084Q7U3</accession>
<dbReference type="InterPro" id="IPR029058">
    <property type="entry name" value="AB_hydrolase_fold"/>
</dbReference>
<evidence type="ECO:0000259" key="1">
    <source>
        <dbReference type="SMART" id="SM00829"/>
    </source>
</evidence>
<dbReference type="SUPFAM" id="SSF51735">
    <property type="entry name" value="NAD(P)-binding Rossmann-fold domains"/>
    <property type="match status" value="1"/>
</dbReference>
<reference evidence="2 3" key="1">
    <citation type="journal article" date="2014" name="BMC Genomics">
        <title>Comparative genome sequencing reveals chemotype-specific gene clusters in the toxigenic black mold Stachybotrys.</title>
        <authorList>
            <person name="Semeiks J."/>
            <person name="Borek D."/>
            <person name="Otwinowski Z."/>
            <person name="Grishin N.V."/>
        </authorList>
    </citation>
    <scope>NUCLEOTIDE SEQUENCE [LARGE SCALE GENOMIC DNA]</scope>
    <source>
        <strain evidence="2 3">IBT 40285</strain>
    </source>
</reference>
<dbReference type="CDD" id="cd05289">
    <property type="entry name" value="MDR_like_2"/>
    <property type="match status" value="1"/>
</dbReference>
<dbReference type="SUPFAM" id="SSF53474">
    <property type="entry name" value="alpha/beta-Hydrolases"/>
    <property type="match status" value="1"/>
</dbReference>
<dbReference type="AlphaFoldDB" id="A0A084Q7U3"/>
<dbReference type="HOGENOM" id="CLU_742219_0_0_1"/>
<dbReference type="InterPro" id="IPR013149">
    <property type="entry name" value="ADH-like_C"/>
</dbReference>
<dbReference type="Gene3D" id="3.40.50.1820">
    <property type="entry name" value="alpha/beta hydrolase"/>
    <property type="match status" value="1"/>
</dbReference>
<dbReference type="InterPro" id="IPR036291">
    <property type="entry name" value="NAD(P)-bd_dom_sf"/>
</dbReference>
<proteinExistence type="predicted"/>
<dbReference type="STRING" id="1283841.A0A084Q7U3"/>
<dbReference type="PANTHER" id="PTHR11695">
    <property type="entry name" value="ALCOHOL DEHYDROGENASE RELATED"/>
    <property type="match status" value="1"/>
</dbReference>
<dbReference type="Pfam" id="PF00107">
    <property type="entry name" value="ADH_zinc_N"/>
    <property type="match status" value="1"/>
</dbReference>
<dbReference type="Gene3D" id="3.40.50.720">
    <property type="entry name" value="NAD(P)-binding Rossmann-like Domain"/>
    <property type="match status" value="1"/>
</dbReference>
<dbReference type="InterPro" id="IPR020843">
    <property type="entry name" value="ER"/>
</dbReference>
<dbReference type="InterPro" id="IPR050700">
    <property type="entry name" value="YIM1/Zinc_Alcohol_DH_Fams"/>
</dbReference>
<feature type="domain" description="Enoyl reductase (ER)" evidence="1">
    <location>
        <begin position="80"/>
        <end position="371"/>
    </location>
</feature>
<organism evidence="2 3">
    <name type="scientific">Stachybotrys chlorohalonatus (strain IBT 40285)</name>
    <dbReference type="NCBI Taxonomy" id="1283841"/>
    <lineage>
        <taxon>Eukaryota</taxon>
        <taxon>Fungi</taxon>
        <taxon>Dikarya</taxon>
        <taxon>Ascomycota</taxon>
        <taxon>Pezizomycotina</taxon>
        <taxon>Sordariomycetes</taxon>
        <taxon>Hypocreomycetidae</taxon>
        <taxon>Hypocreales</taxon>
        <taxon>Stachybotryaceae</taxon>
        <taxon>Stachybotrys</taxon>
    </lineage>
</organism>
<dbReference type="SMART" id="SM00829">
    <property type="entry name" value="PKS_ER"/>
    <property type="match status" value="1"/>
</dbReference>
<protein>
    <recommendedName>
        <fullName evidence="1">Enoyl reductase (ER) domain-containing protein</fullName>
    </recommendedName>
</protein>
<sequence length="373" mass="40329">MLETQMTNLRRELDPSCELIFVDGPFECERGPGISAQQDGPFFSHTQGYSPAQMVQAVNHLEDVLETEGPVDGIFGFSQGAALTLSYIYKQQTTASPLPIKFACLFSTAMPCSTEVEMGNSTISKLRALEYDITGRATGNRGDLTSAEKEFAEYAIVLSDEACKKPDDMSWEEAAALSGSATIADQALFMHGGLETSTNQPKRVLITGASGGVGMYIVKFAVAAGHYIVAATSSTEHNGEFLFSLGAHEVVEYGDLKKLEAVDFVIDSVGHEVLVDCWSIIKPDGTMVSFDAVGWGYVEEHKSKGISKGKEGVRALYFIAEPSKVSMERINQHVLKGNMKGHVLKTVSLDEAREAYESAHSRGLGHGKIVVLP</sequence>
<dbReference type="Pfam" id="PF03959">
    <property type="entry name" value="FSH1"/>
    <property type="match status" value="1"/>
</dbReference>
<keyword evidence="3" id="KW-1185">Reference proteome</keyword>
<dbReference type="OrthoDB" id="3509362at2759"/>
<dbReference type="PANTHER" id="PTHR11695:SF647">
    <property type="entry name" value="ENOYL REDUCTASE (ER) DOMAIN-CONTAINING PROTEIN"/>
    <property type="match status" value="1"/>
</dbReference>
<dbReference type="InParanoid" id="A0A084Q7U3"/>
<dbReference type="Proteomes" id="UP000028524">
    <property type="component" value="Unassembled WGS sequence"/>
</dbReference>
<evidence type="ECO:0000313" key="2">
    <source>
        <dbReference type="EMBL" id="KFA60028.1"/>
    </source>
</evidence>
<name>A0A084Q7U3_STAC4</name>
<evidence type="ECO:0000313" key="3">
    <source>
        <dbReference type="Proteomes" id="UP000028524"/>
    </source>
</evidence>